<evidence type="ECO:0000256" key="4">
    <source>
        <dbReference type="ARBA" id="ARBA00022692"/>
    </source>
</evidence>
<protein>
    <submittedName>
        <fullName evidence="13">Receptor like protein 33</fullName>
    </submittedName>
</protein>
<feature type="transmembrane region" description="Helical" evidence="10">
    <location>
        <begin position="12"/>
        <end position="33"/>
    </location>
</feature>
<keyword evidence="13" id="KW-0675">Receptor</keyword>
<evidence type="ECO:0000256" key="2">
    <source>
        <dbReference type="ARBA" id="ARBA00009592"/>
    </source>
</evidence>
<dbReference type="InterPro" id="IPR032675">
    <property type="entry name" value="LRR_dom_sf"/>
</dbReference>
<dbReference type="STRING" id="3641.A0A061FI23"/>
<dbReference type="GO" id="GO:0038023">
    <property type="term" value="F:signaling receptor activity"/>
    <property type="evidence" value="ECO:0000318"/>
    <property type="project" value="GO_Central"/>
</dbReference>
<evidence type="ECO:0000256" key="6">
    <source>
        <dbReference type="ARBA" id="ARBA00022737"/>
    </source>
</evidence>
<dbReference type="Proteomes" id="UP000026915">
    <property type="component" value="Chromosome 8"/>
</dbReference>
<dbReference type="PANTHER" id="PTHR48060:SF21">
    <property type="entry name" value="L DOMAIN-LIKE PROTEIN"/>
    <property type="match status" value="1"/>
</dbReference>
<dbReference type="PANTHER" id="PTHR48060">
    <property type="entry name" value="DNA DAMAGE-REPAIR/TOLERATION PROTEIN DRT100"/>
    <property type="match status" value="1"/>
</dbReference>
<evidence type="ECO:0000256" key="8">
    <source>
        <dbReference type="ARBA" id="ARBA00023136"/>
    </source>
</evidence>
<dbReference type="GO" id="GO:0005886">
    <property type="term" value="C:plasma membrane"/>
    <property type="evidence" value="ECO:0000318"/>
    <property type="project" value="GO_Central"/>
</dbReference>
<dbReference type="InterPro" id="IPR013210">
    <property type="entry name" value="LRR_N_plant-typ"/>
</dbReference>
<dbReference type="HOGENOM" id="CLU_000288_18_9_1"/>
<keyword evidence="4 10" id="KW-0812">Transmembrane</keyword>
<dbReference type="InterPro" id="IPR053211">
    <property type="entry name" value="DNA_repair-toleration"/>
</dbReference>
<keyword evidence="14" id="KW-1185">Reference proteome</keyword>
<evidence type="ECO:0000256" key="9">
    <source>
        <dbReference type="ARBA" id="ARBA00023180"/>
    </source>
</evidence>
<evidence type="ECO:0000256" key="1">
    <source>
        <dbReference type="ARBA" id="ARBA00004479"/>
    </source>
</evidence>
<evidence type="ECO:0000256" key="5">
    <source>
        <dbReference type="ARBA" id="ARBA00022729"/>
    </source>
</evidence>
<keyword evidence="6" id="KW-0677">Repeat</keyword>
<dbReference type="eggNOG" id="ENOG502QPYS">
    <property type="taxonomic scope" value="Eukaryota"/>
</dbReference>
<organism evidence="13 14">
    <name type="scientific">Theobroma cacao</name>
    <name type="common">Cacao</name>
    <name type="synonym">Cocoa</name>
    <dbReference type="NCBI Taxonomy" id="3641"/>
    <lineage>
        <taxon>Eukaryota</taxon>
        <taxon>Viridiplantae</taxon>
        <taxon>Streptophyta</taxon>
        <taxon>Embryophyta</taxon>
        <taxon>Tracheophyta</taxon>
        <taxon>Spermatophyta</taxon>
        <taxon>Magnoliopsida</taxon>
        <taxon>eudicotyledons</taxon>
        <taxon>Gunneridae</taxon>
        <taxon>Pentapetalae</taxon>
        <taxon>rosids</taxon>
        <taxon>malvids</taxon>
        <taxon>Malvales</taxon>
        <taxon>Malvaceae</taxon>
        <taxon>Byttnerioideae</taxon>
        <taxon>Theobroma</taxon>
    </lineage>
</organism>
<evidence type="ECO:0000259" key="12">
    <source>
        <dbReference type="Pfam" id="PF23598"/>
    </source>
</evidence>
<evidence type="ECO:0000256" key="3">
    <source>
        <dbReference type="ARBA" id="ARBA00022614"/>
    </source>
</evidence>
<dbReference type="EMBL" id="CM001886">
    <property type="protein sequence ID" value="EOY17000.1"/>
    <property type="molecule type" value="Genomic_DNA"/>
</dbReference>
<keyword evidence="9" id="KW-0325">Glycoprotein</keyword>
<dbReference type="Gramene" id="EOY17000">
    <property type="protein sequence ID" value="EOY17000"/>
    <property type="gene ID" value="TCM_036124"/>
</dbReference>
<dbReference type="OMA" id="FAMSICH"/>
<keyword evidence="8 10" id="KW-0472">Membrane</keyword>
<name>A0A061FI23_THECC</name>
<dbReference type="Pfam" id="PF08263">
    <property type="entry name" value="LRRNT_2"/>
    <property type="match status" value="1"/>
</dbReference>
<gene>
    <name evidence="13" type="ORF">TCM_036124</name>
</gene>
<evidence type="ECO:0000313" key="13">
    <source>
        <dbReference type="EMBL" id="EOY17000.1"/>
    </source>
</evidence>
<dbReference type="SUPFAM" id="SSF52058">
    <property type="entry name" value="L domain-like"/>
    <property type="match status" value="1"/>
</dbReference>
<evidence type="ECO:0000313" key="14">
    <source>
        <dbReference type="Proteomes" id="UP000026915"/>
    </source>
</evidence>
<comment type="subcellular location">
    <subcellularLocation>
        <location evidence="1">Membrane</location>
        <topology evidence="1">Single-pass type I membrane protein</topology>
    </subcellularLocation>
</comment>
<reference evidence="13 14" key="1">
    <citation type="journal article" date="2013" name="Genome Biol.">
        <title>The genome sequence of the most widely cultivated cacao type and its use to identify candidate genes regulating pod color.</title>
        <authorList>
            <person name="Motamayor J.C."/>
            <person name="Mockaitis K."/>
            <person name="Schmutz J."/>
            <person name="Haiminen N."/>
            <person name="Iii D.L."/>
            <person name="Cornejo O."/>
            <person name="Findley S.D."/>
            <person name="Zheng P."/>
            <person name="Utro F."/>
            <person name="Royaert S."/>
            <person name="Saski C."/>
            <person name="Jenkins J."/>
            <person name="Podicheti R."/>
            <person name="Zhao M."/>
            <person name="Scheffler B.E."/>
            <person name="Stack J.C."/>
            <person name="Feltus F.A."/>
            <person name="Mustiga G.M."/>
            <person name="Amores F."/>
            <person name="Phillips W."/>
            <person name="Marelli J.P."/>
            <person name="May G.D."/>
            <person name="Shapiro H."/>
            <person name="Ma J."/>
            <person name="Bustamante C.D."/>
            <person name="Schnell R.J."/>
            <person name="Main D."/>
            <person name="Gilbert D."/>
            <person name="Parida L."/>
            <person name="Kuhn D.N."/>
        </authorList>
    </citation>
    <scope>NUCLEOTIDE SEQUENCE [LARGE SCALE GENOMIC DNA]</scope>
    <source>
        <strain evidence="14">cv. Matina 1-6</strain>
    </source>
</reference>
<keyword evidence="7 10" id="KW-1133">Transmembrane helix</keyword>
<comment type="similarity">
    <text evidence="2">Belongs to the RLP family.</text>
</comment>
<evidence type="ECO:0000259" key="11">
    <source>
        <dbReference type="Pfam" id="PF08263"/>
    </source>
</evidence>
<evidence type="ECO:0000256" key="7">
    <source>
        <dbReference type="ARBA" id="ARBA00022989"/>
    </source>
</evidence>
<dbReference type="Gene3D" id="3.80.10.10">
    <property type="entry name" value="Ribonuclease Inhibitor"/>
    <property type="match status" value="1"/>
</dbReference>
<accession>A0A061FI23</accession>
<sequence length="225" mass="25375">MIDIRPTLMDNIKFHFLWILLIQCVMISLPMSMSMSNLTTDQSMLLKFKNQILDLHDVLASNWSSTSSVCHWVGISCSARHGRVSILDLSEMGLKGAITPHLGNLSFLVSLNLSGNNFHGYLPKELAKLRHLELVDLSYNALNGEIPLWFGALHKVKYLILNNNTFTETIPPTLANMSNLETLDLGYNLIQGKIPYEIGDLQKLKMFREVYHLICVTVCLSLRAS</sequence>
<dbReference type="InParanoid" id="A0A061FI23"/>
<dbReference type="FunFam" id="3.80.10.10:FF:000275">
    <property type="entry name" value="Leucine-rich repeat receptor-like protein kinase"/>
    <property type="match status" value="1"/>
</dbReference>
<keyword evidence="3" id="KW-0433">Leucine-rich repeat</keyword>
<feature type="domain" description="Disease resistance R13L4/SHOC-2-like LRR" evidence="12">
    <location>
        <begin position="85"/>
        <end position="207"/>
    </location>
</feature>
<feature type="domain" description="Leucine-rich repeat-containing N-terminal plant-type" evidence="11">
    <location>
        <begin position="40"/>
        <end position="78"/>
    </location>
</feature>
<dbReference type="Pfam" id="PF23598">
    <property type="entry name" value="LRR_14"/>
    <property type="match status" value="1"/>
</dbReference>
<dbReference type="AlphaFoldDB" id="A0A061FI23"/>
<evidence type="ECO:0000256" key="10">
    <source>
        <dbReference type="SAM" id="Phobius"/>
    </source>
</evidence>
<dbReference type="InterPro" id="IPR055414">
    <property type="entry name" value="LRR_R13L4/SHOC2-like"/>
</dbReference>
<keyword evidence="5" id="KW-0732">Signal</keyword>
<proteinExistence type="inferred from homology"/>